<accession>X1QX37</accession>
<name>X1QX37_9ZZZZ</name>
<proteinExistence type="predicted"/>
<sequence>DRAISAYYYSGGTMMISKTSLKQTMVREIWPNIRKHEIELAELLAQLSQLGDENTILKFFFLHNVSLFPKILSNLAW</sequence>
<comment type="caution">
    <text evidence="1">The sequence shown here is derived from an EMBL/GenBank/DDBJ whole genome shotgun (WGS) entry which is preliminary data.</text>
</comment>
<feature type="non-terminal residue" evidence="1">
    <location>
        <position position="1"/>
    </location>
</feature>
<protein>
    <submittedName>
        <fullName evidence="1">Uncharacterized protein</fullName>
    </submittedName>
</protein>
<reference evidence="1" key="1">
    <citation type="journal article" date="2014" name="Front. Microbiol.">
        <title>High frequency of phylogenetically diverse reductive dehalogenase-homologous genes in deep subseafloor sedimentary metagenomes.</title>
        <authorList>
            <person name="Kawai M."/>
            <person name="Futagami T."/>
            <person name="Toyoda A."/>
            <person name="Takaki Y."/>
            <person name="Nishi S."/>
            <person name="Hori S."/>
            <person name="Arai W."/>
            <person name="Tsubouchi T."/>
            <person name="Morono Y."/>
            <person name="Uchiyama I."/>
            <person name="Ito T."/>
            <person name="Fujiyama A."/>
            <person name="Inagaki F."/>
            <person name="Takami H."/>
        </authorList>
    </citation>
    <scope>NUCLEOTIDE SEQUENCE</scope>
    <source>
        <strain evidence="1">Expedition CK06-06</strain>
    </source>
</reference>
<gene>
    <name evidence="1" type="ORF">S12H4_25073</name>
</gene>
<dbReference type="EMBL" id="BARW01013867">
    <property type="protein sequence ID" value="GAI72838.1"/>
    <property type="molecule type" value="Genomic_DNA"/>
</dbReference>
<dbReference type="AlphaFoldDB" id="X1QX37"/>
<organism evidence="1">
    <name type="scientific">marine sediment metagenome</name>
    <dbReference type="NCBI Taxonomy" id="412755"/>
    <lineage>
        <taxon>unclassified sequences</taxon>
        <taxon>metagenomes</taxon>
        <taxon>ecological metagenomes</taxon>
    </lineage>
</organism>
<evidence type="ECO:0000313" key="1">
    <source>
        <dbReference type="EMBL" id="GAI72838.1"/>
    </source>
</evidence>